<proteinExistence type="predicted"/>
<protein>
    <recommendedName>
        <fullName evidence="1">Phage conserved hypothetical protein C-terminal domain-containing protein</fullName>
    </recommendedName>
</protein>
<dbReference type="OrthoDB" id="1258529at2"/>
<dbReference type="AlphaFoldDB" id="A0A1G9QFN7"/>
<evidence type="ECO:0000259" key="1">
    <source>
        <dbReference type="Pfam" id="PF09524"/>
    </source>
</evidence>
<accession>A0A1G9QFN7</accession>
<gene>
    <name evidence="2" type="ORF">SAMN05660299_00209</name>
</gene>
<dbReference type="InterPro" id="IPR011741">
    <property type="entry name" value="Phg_2220_C"/>
</dbReference>
<reference evidence="2 3" key="1">
    <citation type="submission" date="2016-10" db="EMBL/GenBank/DDBJ databases">
        <authorList>
            <person name="de Groot N.N."/>
        </authorList>
    </citation>
    <scope>NUCLEOTIDE SEQUENCE [LARGE SCALE GENOMIC DNA]</scope>
    <source>
        <strain evidence="2 3">DSM 16981</strain>
    </source>
</reference>
<evidence type="ECO:0000313" key="3">
    <source>
        <dbReference type="Proteomes" id="UP000199309"/>
    </source>
</evidence>
<evidence type="ECO:0000313" key="2">
    <source>
        <dbReference type="EMBL" id="SDM09317.1"/>
    </source>
</evidence>
<name>A0A1G9QFN7_9FIRM</name>
<dbReference type="Proteomes" id="UP000199309">
    <property type="component" value="Unassembled WGS sequence"/>
</dbReference>
<dbReference type="Pfam" id="PF13730">
    <property type="entry name" value="HTH_36"/>
    <property type="match status" value="1"/>
</dbReference>
<dbReference type="STRING" id="349095.SAMN05660299_00209"/>
<organism evidence="2 3">
    <name type="scientific">Megasphaera paucivorans</name>
    <dbReference type="NCBI Taxonomy" id="349095"/>
    <lineage>
        <taxon>Bacteria</taxon>
        <taxon>Bacillati</taxon>
        <taxon>Bacillota</taxon>
        <taxon>Negativicutes</taxon>
        <taxon>Veillonellales</taxon>
        <taxon>Veillonellaceae</taxon>
        <taxon>Megasphaera</taxon>
    </lineage>
</organism>
<keyword evidence="3" id="KW-1185">Reference proteome</keyword>
<sequence>MSTKIRVEKVKNFTILSNKLLQDKRLSFKAKGLLAFMLSLPPDWDYSIEGLAYCSKDGKNSIRTALNELKECGYLVMERARDDKGRLDGTEYIIREEPEQPILENQTQAPMSEKPTLENPIVEKPTLENRTQQNTNIQNTNITNNKNNIYIKGECDTPDSSKSKVIEQVEEVCGIENHHGEITEIIDYLNDKVGTRYKPNTPLTVKLIRSRMKEGFAVSDFKFVIDKKVADWAGDCKMSKYLRPETLFSNKFEGYLNQVSTGKEDSKQAAIDVVNELYDEMGEQNGN</sequence>
<dbReference type="RefSeq" id="WP_091647398.1">
    <property type="nucleotide sequence ID" value="NZ_FNHQ01000001.1"/>
</dbReference>
<dbReference type="EMBL" id="FNHQ01000001">
    <property type="protein sequence ID" value="SDM09317.1"/>
    <property type="molecule type" value="Genomic_DNA"/>
</dbReference>
<dbReference type="NCBIfam" id="TIGR02220">
    <property type="entry name" value="phg_TIGR02220"/>
    <property type="match status" value="1"/>
</dbReference>
<feature type="domain" description="Phage conserved hypothetical protein C-terminal" evidence="1">
    <location>
        <begin position="185"/>
        <end position="257"/>
    </location>
</feature>
<dbReference type="Pfam" id="PF09524">
    <property type="entry name" value="Phg_2220_C"/>
    <property type="match status" value="1"/>
</dbReference>